<evidence type="ECO:0000256" key="4">
    <source>
        <dbReference type="ARBA" id="ARBA00022692"/>
    </source>
</evidence>
<evidence type="ECO:0000256" key="7">
    <source>
        <dbReference type="ARBA" id="ARBA00023136"/>
    </source>
</evidence>
<comment type="caution">
    <text evidence="10">The sequence shown here is derived from an EMBL/GenBank/DDBJ whole genome shotgun (WGS) entry which is preliminary data.</text>
</comment>
<sequence>MVDHSSVAQTIRYSHPVVLLAALYASFASLVRNPPIFLLRLLPIVAAVQIAHASACLGSSNNKTPSSGGKKKSRPATTKGKSEVGSGASVLPALLSLLLAALIGTPVMFAVMVLLGAPITSHLAHTALCAAHLSLLAGYPLIYSYDVQGSKWRGIFSLSLPIDEVYGGALGACLGAWLGAVPIPLDWDREWQKWPVTIIAGMYAGYAVGRLGGLALAGRVARFT</sequence>
<keyword evidence="7 9" id="KW-0472">Membrane</keyword>
<comment type="subcellular location">
    <subcellularLocation>
        <location evidence="1">Endoplasmic reticulum membrane</location>
        <topology evidence="1">Multi-pass membrane protein</topology>
    </subcellularLocation>
</comment>
<dbReference type="Proteomes" id="UP001375240">
    <property type="component" value="Unassembled WGS sequence"/>
</dbReference>
<feature type="transmembrane region" description="Helical" evidence="9">
    <location>
        <begin position="93"/>
        <end position="115"/>
    </location>
</feature>
<protein>
    <submittedName>
        <fullName evidence="10">Glycosylphosphatidylinositol (GPI) anchor assembly protein</fullName>
    </submittedName>
</protein>
<keyword evidence="3" id="KW-0337">GPI-anchor biosynthesis</keyword>
<evidence type="ECO:0000256" key="5">
    <source>
        <dbReference type="ARBA" id="ARBA00022824"/>
    </source>
</evidence>
<organism evidence="10 11">
    <name type="scientific">Orbilia brochopaga</name>
    <dbReference type="NCBI Taxonomy" id="3140254"/>
    <lineage>
        <taxon>Eukaryota</taxon>
        <taxon>Fungi</taxon>
        <taxon>Dikarya</taxon>
        <taxon>Ascomycota</taxon>
        <taxon>Pezizomycotina</taxon>
        <taxon>Orbiliomycetes</taxon>
        <taxon>Orbiliales</taxon>
        <taxon>Orbiliaceae</taxon>
        <taxon>Orbilia</taxon>
    </lineage>
</organism>
<comment type="pathway">
    <text evidence="2">Glycolipid biosynthesis; glycosylphosphatidylinositol-anchor biosynthesis.</text>
</comment>
<feature type="transmembrane region" description="Helical" evidence="9">
    <location>
        <begin position="13"/>
        <end position="31"/>
    </location>
</feature>
<evidence type="ECO:0000256" key="6">
    <source>
        <dbReference type="ARBA" id="ARBA00022989"/>
    </source>
</evidence>
<evidence type="ECO:0000256" key="8">
    <source>
        <dbReference type="SAM" id="MobiDB-lite"/>
    </source>
</evidence>
<feature type="region of interest" description="Disordered" evidence="8">
    <location>
        <begin position="59"/>
        <end position="85"/>
    </location>
</feature>
<feature type="transmembrane region" description="Helical" evidence="9">
    <location>
        <begin position="127"/>
        <end position="145"/>
    </location>
</feature>
<dbReference type="InterPro" id="IPR009580">
    <property type="entry name" value="GPI_biosynthesis_protein_Pig-F"/>
</dbReference>
<evidence type="ECO:0000256" key="1">
    <source>
        <dbReference type="ARBA" id="ARBA00004477"/>
    </source>
</evidence>
<dbReference type="Pfam" id="PF06699">
    <property type="entry name" value="PIG-F"/>
    <property type="match status" value="1"/>
</dbReference>
<evidence type="ECO:0000256" key="3">
    <source>
        <dbReference type="ARBA" id="ARBA00022502"/>
    </source>
</evidence>
<dbReference type="AlphaFoldDB" id="A0AAV9TW36"/>
<keyword evidence="6 9" id="KW-1133">Transmembrane helix</keyword>
<dbReference type="GO" id="GO:0005789">
    <property type="term" value="C:endoplasmic reticulum membrane"/>
    <property type="evidence" value="ECO:0007669"/>
    <property type="project" value="UniProtKB-SubCell"/>
</dbReference>
<keyword evidence="5" id="KW-0256">Endoplasmic reticulum</keyword>
<reference evidence="10 11" key="1">
    <citation type="submission" date="2019-10" db="EMBL/GenBank/DDBJ databases">
        <authorList>
            <person name="Palmer J.M."/>
        </authorList>
    </citation>
    <scope>NUCLEOTIDE SEQUENCE [LARGE SCALE GENOMIC DNA]</scope>
    <source>
        <strain evidence="10 11">TWF696</strain>
    </source>
</reference>
<dbReference type="GO" id="GO:0006506">
    <property type="term" value="P:GPI anchor biosynthetic process"/>
    <property type="evidence" value="ECO:0007669"/>
    <property type="project" value="UniProtKB-KW"/>
</dbReference>
<feature type="transmembrane region" description="Helical" evidence="9">
    <location>
        <begin position="165"/>
        <end position="185"/>
    </location>
</feature>
<dbReference type="EMBL" id="JAVHNQ010000019">
    <property type="protein sequence ID" value="KAK6329684.1"/>
    <property type="molecule type" value="Genomic_DNA"/>
</dbReference>
<evidence type="ECO:0000256" key="9">
    <source>
        <dbReference type="SAM" id="Phobius"/>
    </source>
</evidence>
<gene>
    <name evidence="10" type="primary">GPI11</name>
    <name evidence="10" type="ORF">TWF696_003554</name>
</gene>
<keyword evidence="4 9" id="KW-0812">Transmembrane</keyword>
<evidence type="ECO:0000256" key="2">
    <source>
        <dbReference type="ARBA" id="ARBA00004687"/>
    </source>
</evidence>
<evidence type="ECO:0000313" key="11">
    <source>
        <dbReference type="Proteomes" id="UP001375240"/>
    </source>
</evidence>
<keyword evidence="11" id="KW-1185">Reference proteome</keyword>
<name>A0AAV9TW36_9PEZI</name>
<feature type="transmembrane region" description="Helical" evidence="9">
    <location>
        <begin position="38"/>
        <end position="60"/>
    </location>
</feature>
<proteinExistence type="predicted"/>
<evidence type="ECO:0000313" key="10">
    <source>
        <dbReference type="EMBL" id="KAK6329684.1"/>
    </source>
</evidence>
<accession>A0AAV9TW36</accession>